<dbReference type="PRINTS" id="PR00344">
    <property type="entry name" value="BCTRLSENSOR"/>
</dbReference>
<evidence type="ECO:0000256" key="3">
    <source>
        <dbReference type="ARBA" id="ARBA00012438"/>
    </source>
</evidence>
<keyword evidence="9" id="KW-1133">Transmembrane helix</keyword>
<dbReference type="PROSITE" id="PS50885">
    <property type="entry name" value="HAMP"/>
    <property type="match status" value="1"/>
</dbReference>
<evidence type="ECO:0000256" key="6">
    <source>
        <dbReference type="ARBA" id="ARBA00022679"/>
    </source>
</evidence>
<dbReference type="InterPro" id="IPR036890">
    <property type="entry name" value="HATPase_C_sf"/>
</dbReference>
<dbReference type="EMBL" id="FSRG01000005">
    <property type="protein sequence ID" value="SIO12135.1"/>
    <property type="molecule type" value="Genomic_DNA"/>
</dbReference>
<dbReference type="SMART" id="SM00065">
    <property type="entry name" value="GAF"/>
    <property type="match status" value="1"/>
</dbReference>
<feature type="modified residue" description="4-aspartylphosphate" evidence="12">
    <location>
        <position position="1180"/>
    </location>
</feature>
<evidence type="ECO:0000256" key="11">
    <source>
        <dbReference type="ARBA" id="ARBA00023136"/>
    </source>
</evidence>
<dbReference type="SMART" id="SM00388">
    <property type="entry name" value="HisKA"/>
    <property type="match status" value="1"/>
</dbReference>
<comment type="subcellular location">
    <subcellularLocation>
        <location evidence="2">Cell membrane</location>
        <topology evidence="2">Multi-pass membrane protein</topology>
    </subcellularLocation>
</comment>
<dbReference type="Gene3D" id="3.40.50.2300">
    <property type="match status" value="3"/>
</dbReference>
<dbReference type="SUPFAM" id="SSF55781">
    <property type="entry name" value="GAF domain-like"/>
    <property type="match status" value="1"/>
</dbReference>
<dbReference type="InterPro" id="IPR029016">
    <property type="entry name" value="GAF-like_dom_sf"/>
</dbReference>
<evidence type="ECO:0000256" key="12">
    <source>
        <dbReference type="PROSITE-ProRule" id="PRU00169"/>
    </source>
</evidence>
<dbReference type="InterPro" id="IPR003661">
    <property type="entry name" value="HisK_dim/P_dom"/>
</dbReference>
<evidence type="ECO:0000313" key="17">
    <source>
        <dbReference type="EMBL" id="SIO12135.1"/>
    </source>
</evidence>
<dbReference type="InterPro" id="IPR003660">
    <property type="entry name" value="HAMP_dom"/>
</dbReference>
<dbReference type="FunFam" id="3.30.565.10:FF:000010">
    <property type="entry name" value="Sensor histidine kinase RcsC"/>
    <property type="match status" value="1"/>
</dbReference>
<dbReference type="EC" id="2.7.13.3" evidence="3"/>
<dbReference type="Gene3D" id="6.10.340.10">
    <property type="match status" value="1"/>
</dbReference>
<sequence length="1395" mass="154910">MIRFSDIRIRFRLVLLLVFVGAIPLLVVSLVGSRLTTDALMEKSFNQLITVQSIRKGEIEDFFTTSFSRIRILAESERIQNMMSLLLRHKSEMKHGRSLIDDAHSLQYQVKFRSFMAPLKKYINSYGYHDLFLVDADGGDVLYSLAREEDLGTNLKFGQYRNSGLGVAWKRAVTSGKTTIVDFSSYAPSGGAEAAFIAEPVRDGYGKAVGVVILQLTPQLITHVVDSRQGMGETGESYIVGVNLAQNKYEFRSNLRTMGNGDFVVGYSLTNPLDYWKDAASSGESGGHSIYIDSAGEEVLVAYNELNIAGLRWFLISKINKYEVTAPIRHTYKYIGALSGLLLFLVGGLAVFFSRTITRPIIADMQFAHAIAEGNLDATIDVDQKDELGDLARSLEGMARNLRELDWLKSGKEGLDDTMRGEHSPQKLARISIAYLCKHMGAQLGAVYALEDGALELIASYAFSDRKGNFNRFVLGEGMVGQAALENELLIFSNITEDAPAVNYGAGEACAKAYMAVPVAFEGEIVGVILLGAMENFSPLHRKFIEQNVENIAILMNAAQSRQLVHELLEQAQQQQEELRATNEELEEQTEALIESEARLQQQQEELRVTNEELEEQTTVLKESQSELQVQQEELRVINEELEERTQALEEQKSAIAVKNSELVKAQNAVKQKAKDLEVASKYKSEFLANMSHELRTPLNSILILSQLFGHNKDGNLTDKQIESANAIHSSGSDLLTLINEILDLSKIEAGKVELIIEPVGVSNLIQNINRLYKDIAADKDVAFDVSVASDAPEALETDSQRLQQVLRNLLTNAFKFTHKGSVSLTIARPSQELTNELGIDASKAVSFAVSDDGIGIPKDKQIAIFQAFQQADGSTSRNYGGTGLGLSISRELVRLLQGAIYLESEEGKGSTFTVVLPEFYQDTSEQNQILSRAELPLASGGESYGKEAATFSVQENSAVSQPVITQTVASSQQSEAPSKKTIVEKVVPTSDSEYVEDDRAVITPDSRSLLIIEDDWNFAKIMRDFGRERGFQCLVAEDGESGLYFADYYKPSAIILDVGLPGIDGWTVMERLKDNPELRHIPVHFMSANDNSLDALRMGAIGYLSKPVTMEHVEDAFSALEDVISQPVRNLLLVEDDKIQCQSIQELIGNDDVKITDVATGREAYEELSKGSYDCMILDLGLEDMSGFELLEKIRVSDTSMRVPVIIYTGRDLTRDEEKQLSKYTESIIIKGVKSPERLLDETALFLHRVESNLPQEKRQMLKMVHDKESVLSGKKVMVVDDDMRNVFALSSVLEDRNMDVIVAKNGLECLEKLEELDSIDCVLMDIMMPKMDGYEAMTEIRKNPQYAKLPIIALTAKAMKGDRSKCIDAGASDYLSKPVNTDKLISMMRVWLY</sequence>
<evidence type="ECO:0000259" key="15">
    <source>
        <dbReference type="PROSITE" id="PS50110"/>
    </source>
</evidence>
<dbReference type="InterPro" id="IPR001789">
    <property type="entry name" value="Sig_transdc_resp-reg_receiver"/>
</dbReference>
<dbReference type="RefSeq" id="WP_074216663.1">
    <property type="nucleotide sequence ID" value="NZ_FSRG01000005.1"/>
</dbReference>
<feature type="coiled-coil region" evidence="13">
    <location>
        <begin position="558"/>
        <end position="669"/>
    </location>
</feature>
<dbReference type="InterPro" id="IPR003018">
    <property type="entry name" value="GAF"/>
</dbReference>
<dbReference type="CDD" id="cd06225">
    <property type="entry name" value="HAMP"/>
    <property type="match status" value="1"/>
</dbReference>
<evidence type="ECO:0000256" key="8">
    <source>
        <dbReference type="ARBA" id="ARBA00022777"/>
    </source>
</evidence>
<dbReference type="Pfam" id="PF00672">
    <property type="entry name" value="HAMP"/>
    <property type="match status" value="1"/>
</dbReference>
<feature type="domain" description="Response regulatory" evidence="15">
    <location>
        <begin position="1277"/>
        <end position="1394"/>
    </location>
</feature>
<dbReference type="GO" id="GO:0000155">
    <property type="term" value="F:phosphorelay sensor kinase activity"/>
    <property type="evidence" value="ECO:0007669"/>
    <property type="project" value="InterPro"/>
</dbReference>
<protein>
    <recommendedName>
        <fullName evidence="3">histidine kinase</fullName>
        <ecNumber evidence="3">2.7.13.3</ecNumber>
    </recommendedName>
</protein>
<feature type="modified residue" description="4-aspartylphosphate" evidence="12">
    <location>
        <position position="1058"/>
    </location>
</feature>
<evidence type="ECO:0000256" key="2">
    <source>
        <dbReference type="ARBA" id="ARBA00004651"/>
    </source>
</evidence>
<dbReference type="GO" id="GO:0005886">
    <property type="term" value="C:plasma membrane"/>
    <property type="evidence" value="ECO:0007669"/>
    <property type="project" value="UniProtKB-SubCell"/>
</dbReference>
<dbReference type="Pfam" id="PF13185">
    <property type="entry name" value="GAF_2"/>
    <property type="match status" value="1"/>
</dbReference>
<accession>A0A1N6GXN7</accession>
<dbReference type="CDD" id="cd00082">
    <property type="entry name" value="HisKA"/>
    <property type="match status" value="1"/>
</dbReference>
<dbReference type="Pfam" id="PF02743">
    <property type="entry name" value="dCache_1"/>
    <property type="match status" value="1"/>
</dbReference>
<feature type="domain" description="Response regulatory" evidence="15">
    <location>
        <begin position="1131"/>
        <end position="1247"/>
    </location>
</feature>
<dbReference type="SMART" id="SM00387">
    <property type="entry name" value="HATPase_c"/>
    <property type="match status" value="1"/>
</dbReference>
<dbReference type="InterPro" id="IPR004358">
    <property type="entry name" value="Sig_transdc_His_kin-like_C"/>
</dbReference>
<keyword evidence="10" id="KW-0902">Two-component regulatory system</keyword>
<evidence type="ECO:0000256" key="7">
    <source>
        <dbReference type="ARBA" id="ARBA00022692"/>
    </source>
</evidence>
<dbReference type="Gene3D" id="3.30.565.10">
    <property type="entry name" value="Histidine kinase-like ATPase, C-terminal domain"/>
    <property type="match status" value="1"/>
</dbReference>
<evidence type="ECO:0000313" key="18">
    <source>
        <dbReference type="Proteomes" id="UP000184694"/>
    </source>
</evidence>
<dbReference type="SMART" id="SM00304">
    <property type="entry name" value="HAMP"/>
    <property type="match status" value="1"/>
</dbReference>
<keyword evidence="11" id="KW-0472">Membrane</keyword>
<evidence type="ECO:0000259" key="14">
    <source>
        <dbReference type="PROSITE" id="PS50109"/>
    </source>
</evidence>
<dbReference type="InterPro" id="IPR036097">
    <property type="entry name" value="HisK_dim/P_sf"/>
</dbReference>
<dbReference type="SUPFAM" id="SSF52172">
    <property type="entry name" value="CheY-like"/>
    <property type="match status" value="3"/>
</dbReference>
<keyword evidence="4" id="KW-1003">Cell membrane</keyword>
<feature type="domain" description="Response regulatory" evidence="15">
    <location>
        <begin position="1009"/>
        <end position="1122"/>
    </location>
</feature>
<dbReference type="PROSITE" id="PS50110">
    <property type="entry name" value="RESPONSE_REGULATORY"/>
    <property type="match status" value="3"/>
</dbReference>
<keyword evidence="7" id="KW-0812">Transmembrane</keyword>
<keyword evidence="5 12" id="KW-0597">Phosphoprotein</keyword>
<reference evidence="18" key="1">
    <citation type="submission" date="2016-11" db="EMBL/GenBank/DDBJ databases">
        <authorList>
            <person name="Varghese N."/>
            <person name="Submissions S."/>
        </authorList>
    </citation>
    <scope>NUCLEOTIDE SEQUENCE [LARGE SCALE GENOMIC DNA]</scope>
    <source>
        <strain evidence="18">DSM 17456</strain>
    </source>
</reference>
<keyword evidence="6" id="KW-0808">Transferase</keyword>
<dbReference type="PANTHER" id="PTHR45339:SF1">
    <property type="entry name" value="HYBRID SIGNAL TRANSDUCTION HISTIDINE KINASE J"/>
    <property type="match status" value="1"/>
</dbReference>
<dbReference type="InterPro" id="IPR011006">
    <property type="entry name" value="CheY-like_superfamily"/>
</dbReference>
<evidence type="ECO:0000256" key="10">
    <source>
        <dbReference type="ARBA" id="ARBA00023012"/>
    </source>
</evidence>
<dbReference type="STRING" id="1121457.SAMN02745161_1864"/>
<dbReference type="SMART" id="SM00448">
    <property type="entry name" value="REC"/>
    <property type="match status" value="3"/>
</dbReference>
<dbReference type="InterPro" id="IPR003594">
    <property type="entry name" value="HATPase_dom"/>
</dbReference>
<evidence type="ECO:0000259" key="16">
    <source>
        <dbReference type="PROSITE" id="PS50885"/>
    </source>
</evidence>
<dbReference type="Pfam" id="PF02518">
    <property type="entry name" value="HATPase_c"/>
    <property type="match status" value="1"/>
</dbReference>
<dbReference type="InterPro" id="IPR033479">
    <property type="entry name" value="dCache_1"/>
</dbReference>
<feature type="domain" description="HAMP" evidence="16">
    <location>
        <begin position="355"/>
        <end position="407"/>
    </location>
</feature>
<proteinExistence type="predicted"/>
<evidence type="ECO:0000256" key="13">
    <source>
        <dbReference type="SAM" id="Coils"/>
    </source>
</evidence>
<dbReference type="SUPFAM" id="SSF47384">
    <property type="entry name" value="Homodimeric domain of signal transducing histidine kinase"/>
    <property type="match status" value="1"/>
</dbReference>
<dbReference type="Pfam" id="PF00512">
    <property type="entry name" value="HisKA"/>
    <property type="match status" value="1"/>
</dbReference>
<evidence type="ECO:0000256" key="4">
    <source>
        <dbReference type="ARBA" id="ARBA00022475"/>
    </source>
</evidence>
<evidence type="ECO:0000256" key="9">
    <source>
        <dbReference type="ARBA" id="ARBA00022989"/>
    </source>
</evidence>
<evidence type="ECO:0000256" key="1">
    <source>
        <dbReference type="ARBA" id="ARBA00000085"/>
    </source>
</evidence>
<dbReference type="CDD" id="cd16922">
    <property type="entry name" value="HATPase_EvgS-ArcB-TorS-like"/>
    <property type="match status" value="1"/>
</dbReference>
<dbReference type="OrthoDB" id="9796305at2"/>
<dbReference type="Proteomes" id="UP000184694">
    <property type="component" value="Unassembled WGS sequence"/>
</dbReference>
<organism evidence="17 18">
    <name type="scientific">Halodesulfovibrio marinisediminis DSM 17456</name>
    <dbReference type="NCBI Taxonomy" id="1121457"/>
    <lineage>
        <taxon>Bacteria</taxon>
        <taxon>Pseudomonadati</taxon>
        <taxon>Thermodesulfobacteriota</taxon>
        <taxon>Desulfovibrionia</taxon>
        <taxon>Desulfovibrionales</taxon>
        <taxon>Desulfovibrionaceae</taxon>
        <taxon>Halodesulfovibrio</taxon>
    </lineage>
</organism>
<comment type="catalytic activity">
    <reaction evidence="1">
        <text>ATP + protein L-histidine = ADP + protein N-phospho-L-histidine.</text>
        <dbReference type="EC" id="2.7.13.3"/>
    </reaction>
</comment>
<keyword evidence="13" id="KW-0175">Coiled coil</keyword>
<dbReference type="SUPFAM" id="SSF158472">
    <property type="entry name" value="HAMP domain-like"/>
    <property type="match status" value="1"/>
</dbReference>
<evidence type="ECO:0000256" key="5">
    <source>
        <dbReference type="ARBA" id="ARBA00022553"/>
    </source>
</evidence>
<dbReference type="Pfam" id="PF00072">
    <property type="entry name" value="Response_reg"/>
    <property type="match status" value="3"/>
</dbReference>
<feature type="domain" description="Histidine kinase" evidence="14">
    <location>
        <begin position="690"/>
        <end position="921"/>
    </location>
</feature>
<dbReference type="Gene3D" id="1.10.287.130">
    <property type="match status" value="1"/>
</dbReference>
<keyword evidence="18" id="KW-1185">Reference proteome</keyword>
<dbReference type="SUPFAM" id="SSF55874">
    <property type="entry name" value="ATPase domain of HSP90 chaperone/DNA topoisomerase II/histidine kinase"/>
    <property type="match status" value="1"/>
</dbReference>
<dbReference type="CDD" id="cd17546">
    <property type="entry name" value="REC_hyHK_CKI1_RcsC-like"/>
    <property type="match status" value="1"/>
</dbReference>
<gene>
    <name evidence="17" type="ORF">SAMN02745161_1864</name>
</gene>
<name>A0A1N6GXN7_9BACT</name>
<dbReference type="Gene3D" id="3.30.450.40">
    <property type="match status" value="1"/>
</dbReference>
<dbReference type="PROSITE" id="PS50109">
    <property type="entry name" value="HIS_KIN"/>
    <property type="match status" value="1"/>
</dbReference>
<dbReference type="InterPro" id="IPR005467">
    <property type="entry name" value="His_kinase_dom"/>
</dbReference>
<feature type="modified residue" description="4-aspartylphosphate" evidence="12">
    <location>
        <position position="1327"/>
    </location>
</feature>
<keyword evidence="8 17" id="KW-0418">Kinase</keyword>
<dbReference type="PANTHER" id="PTHR45339">
    <property type="entry name" value="HYBRID SIGNAL TRANSDUCTION HISTIDINE KINASE J"/>
    <property type="match status" value="1"/>
</dbReference>